<dbReference type="AlphaFoldDB" id="A0A5N6QYA3"/>
<sequence length="60" mass="7173">MPFDGCLDLRMLWEADLEICCGVVNDSWGRFYENPLRRRQVRSLAKNIKTRQVLIWFAEI</sequence>
<reference evidence="1 2" key="1">
    <citation type="submission" date="2019-06" db="EMBL/GenBank/DDBJ databases">
        <title>A chromosomal-level reference genome of Carpinus fangiana (Coryloideae, Betulaceae).</title>
        <authorList>
            <person name="Yang X."/>
            <person name="Wang Z."/>
            <person name="Zhang L."/>
            <person name="Hao G."/>
            <person name="Liu J."/>
            <person name="Yang Y."/>
        </authorList>
    </citation>
    <scope>NUCLEOTIDE SEQUENCE [LARGE SCALE GENOMIC DNA]</scope>
    <source>
        <strain evidence="1">Cfa_2016G</strain>
        <tissue evidence="1">Leaf</tissue>
    </source>
</reference>
<gene>
    <name evidence="1" type="ORF">FH972_007578</name>
</gene>
<keyword evidence="2" id="KW-1185">Reference proteome</keyword>
<evidence type="ECO:0000313" key="1">
    <source>
        <dbReference type="EMBL" id="KAE8021712.1"/>
    </source>
</evidence>
<name>A0A5N6QYA3_9ROSI</name>
<accession>A0A5N6QYA3</accession>
<dbReference type="EMBL" id="CM017323">
    <property type="protein sequence ID" value="KAE8021712.1"/>
    <property type="molecule type" value="Genomic_DNA"/>
</dbReference>
<protein>
    <submittedName>
        <fullName evidence="1">Uncharacterized protein</fullName>
    </submittedName>
</protein>
<dbReference type="Proteomes" id="UP000327013">
    <property type="component" value="Chromosome 3"/>
</dbReference>
<proteinExistence type="predicted"/>
<organism evidence="1 2">
    <name type="scientific">Carpinus fangiana</name>
    <dbReference type="NCBI Taxonomy" id="176857"/>
    <lineage>
        <taxon>Eukaryota</taxon>
        <taxon>Viridiplantae</taxon>
        <taxon>Streptophyta</taxon>
        <taxon>Embryophyta</taxon>
        <taxon>Tracheophyta</taxon>
        <taxon>Spermatophyta</taxon>
        <taxon>Magnoliopsida</taxon>
        <taxon>eudicotyledons</taxon>
        <taxon>Gunneridae</taxon>
        <taxon>Pentapetalae</taxon>
        <taxon>rosids</taxon>
        <taxon>fabids</taxon>
        <taxon>Fagales</taxon>
        <taxon>Betulaceae</taxon>
        <taxon>Carpinus</taxon>
    </lineage>
</organism>
<evidence type="ECO:0000313" key="2">
    <source>
        <dbReference type="Proteomes" id="UP000327013"/>
    </source>
</evidence>